<evidence type="ECO:0000313" key="5">
    <source>
        <dbReference type="Proteomes" id="UP000524535"/>
    </source>
</evidence>
<sequence>MTDFFSTTQGIMTLGALIGAGSYAIGASARSVLTVSGSLFKPSRSEQNARSLAMVTVLALDDYVGACFAAVHDKPEFNPAEEIEFAFHVPEPVLALPKDVNWQLLGTELGEEIQWFSNRVSNLENALDSLDLSKSSHDGFFERRVAGYTQLAVRAMDLITLVCEKFGLVLPEKPDFYNQADRFARILQNVQGPTGAKTDARGAVQADADNVTPLFPKTS</sequence>
<dbReference type="EMBL" id="JACIGW010000003">
    <property type="protein sequence ID" value="MBB4349429.1"/>
    <property type="molecule type" value="Genomic_DNA"/>
</dbReference>
<dbReference type="AlphaFoldDB" id="A0A7W6UZ19"/>
<organism evidence="3 6">
    <name type="scientific">Aliirhizobium cellulosilyticum</name>
    <dbReference type="NCBI Taxonomy" id="393664"/>
    <lineage>
        <taxon>Bacteria</taxon>
        <taxon>Pseudomonadati</taxon>
        <taxon>Pseudomonadota</taxon>
        <taxon>Alphaproteobacteria</taxon>
        <taxon>Hyphomicrobiales</taxon>
        <taxon>Rhizobiaceae</taxon>
        <taxon>Aliirhizobium</taxon>
    </lineage>
</organism>
<evidence type="ECO:0000313" key="4">
    <source>
        <dbReference type="Proteomes" id="UP000520770"/>
    </source>
</evidence>
<evidence type="ECO:0000313" key="1">
    <source>
        <dbReference type="EMBL" id="MBB4349429.1"/>
    </source>
</evidence>
<reference evidence="4 5" key="1">
    <citation type="submission" date="2020-08" db="EMBL/GenBank/DDBJ databases">
        <title>Genomic Encyclopedia of Type Strains, Phase IV (KMG-V): Genome sequencing to study the core and pangenomes of soil and plant-associated prokaryotes.</title>
        <authorList>
            <person name="Whitman W."/>
        </authorList>
    </citation>
    <scope>NUCLEOTIDE SEQUENCE [LARGE SCALE GENOMIC DNA]</scope>
    <source>
        <strain evidence="2 5">SEMIA 444</strain>
        <strain evidence="1 4">SEMIA 448</strain>
        <strain evidence="3 6">SEMIA 452</strain>
    </source>
</reference>
<evidence type="ECO:0000313" key="2">
    <source>
        <dbReference type="EMBL" id="MBB4412349.1"/>
    </source>
</evidence>
<dbReference type="EMBL" id="JACIGY010000003">
    <property type="protein sequence ID" value="MBB4412349.1"/>
    <property type="molecule type" value="Genomic_DNA"/>
</dbReference>
<protein>
    <submittedName>
        <fullName evidence="3">Uncharacterized protein</fullName>
    </submittedName>
</protein>
<proteinExistence type="predicted"/>
<dbReference type="Proteomes" id="UP000524535">
    <property type="component" value="Unassembled WGS sequence"/>
</dbReference>
<name>A0A7W6UZ19_9HYPH</name>
<dbReference type="Proteomes" id="UP000520770">
    <property type="component" value="Unassembled WGS sequence"/>
</dbReference>
<dbReference type="EMBL" id="JACIHM010000003">
    <property type="protein sequence ID" value="MBB4446980.1"/>
    <property type="molecule type" value="Genomic_DNA"/>
</dbReference>
<gene>
    <name evidence="2" type="ORF">GGE31_002862</name>
    <name evidence="1" type="ORF">GGE33_003191</name>
    <name evidence="3" type="ORF">GGE35_002802</name>
</gene>
<comment type="caution">
    <text evidence="3">The sequence shown here is derived from an EMBL/GenBank/DDBJ whole genome shotgun (WGS) entry which is preliminary data.</text>
</comment>
<accession>A0A7W6UZ19</accession>
<dbReference type="RefSeq" id="WP_183824658.1">
    <property type="nucleotide sequence ID" value="NZ_JACIGW010000003.1"/>
</dbReference>
<evidence type="ECO:0000313" key="6">
    <source>
        <dbReference type="Proteomes" id="UP000576087"/>
    </source>
</evidence>
<keyword evidence="5" id="KW-1185">Reference proteome</keyword>
<evidence type="ECO:0000313" key="3">
    <source>
        <dbReference type="EMBL" id="MBB4446980.1"/>
    </source>
</evidence>
<dbReference type="Proteomes" id="UP000576087">
    <property type="component" value="Unassembled WGS sequence"/>
</dbReference>